<dbReference type="SMART" id="SM00112">
    <property type="entry name" value="CA"/>
    <property type="match status" value="6"/>
</dbReference>
<dbReference type="PANTHER" id="PTHR24028">
    <property type="entry name" value="CADHERIN-87A"/>
    <property type="match status" value="1"/>
</dbReference>
<evidence type="ECO:0000256" key="8">
    <source>
        <dbReference type="ARBA" id="ARBA00022889"/>
    </source>
</evidence>
<proteinExistence type="predicted"/>
<keyword evidence="7 12" id="KW-0106">Calcium</keyword>
<dbReference type="InterPro" id="IPR002126">
    <property type="entry name" value="Cadherin-like_dom"/>
</dbReference>
<keyword evidence="9 13" id="KW-1133">Transmembrane helix</keyword>
<evidence type="ECO:0000256" key="6">
    <source>
        <dbReference type="ARBA" id="ARBA00022737"/>
    </source>
</evidence>
<dbReference type="AlphaFoldDB" id="A0A401SHK1"/>
<evidence type="ECO:0000256" key="11">
    <source>
        <dbReference type="ARBA" id="ARBA00023180"/>
    </source>
</evidence>
<feature type="transmembrane region" description="Helical" evidence="13">
    <location>
        <begin position="687"/>
        <end position="709"/>
    </location>
</feature>
<keyword evidence="16" id="KW-1185">Reference proteome</keyword>
<dbReference type="FunFam" id="2.60.40.60:FF:000002">
    <property type="entry name" value="Protocadherin alpha 2"/>
    <property type="match status" value="1"/>
</dbReference>
<comment type="function">
    <text evidence="1">Potential calcium-dependent cell-adhesion protein. May be involved in the establishment and maintenance of specific neuronal connections in the brain.</text>
</comment>
<keyword evidence="3" id="KW-1003">Cell membrane</keyword>
<dbReference type="GO" id="GO:0005886">
    <property type="term" value="C:plasma membrane"/>
    <property type="evidence" value="ECO:0007669"/>
    <property type="project" value="UniProtKB-SubCell"/>
</dbReference>
<dbReference type="FunFam" id="2.60.40.60:FF:000018">
    <property type="entry name" value="Protocadherin gamma c3"/>
    <property type="match status" value="1"/>
</dbReference>
<feature type="domain" description="Cadherin" evidence="14">
    <location>
        <begin position="237"/>
        <end position="344"/>
    </location>
</feature>
<dbReference type="Gene3D" id="2.60.40.60">
    <property type="entry name" value="Cadherins"/>
    <property type="match status" value="6"/>
</dbReference>
<gene>
    <name evidence="15" type="ORF">chiPu_0008297</name>
</gene>
<evidence type="ECO:0000256" key="7">
    <source>
        <dbReference type="ARBA" id="ARBA00022837"/>
    </source>
</evidence>
<feature type="domain" description="Cadherin" evidence="14">
    <location>
        <begin position="574"/>
        <end position="677"/>
    </location>
</feature>
<reference evidence="15 16" key="1">
    <citation type="journal article" date="2018" name="Nat. Ecol. Evol.">
        <title>Shark genomes provide insights into elasmobranch evolution and the origin of vertebrates.</title>
        <authorList>
            <person name="Hara Y"/>
            <person name="Yamaguchi K"/>
            <person name="Onimaru K"/>
            <person name="Kadota M"/>
            <person name="Koyanagi M"/>
            <person name="Keeley SD"/>
            <person name="Tatsumi K"/>
            <person name="Tanaka K"/>
            <person name="Motone F"/>
            <person name="Kageyama Y"/>
            <person name="Nozu R"/>
            <person name="Adachi N"/>
            <person name="Nishimura O"/>
            <person name="Nakagawa R"/>
            <person name="Tanegashima C"/>
            <person name="Kiyatake I"/>
            <person name="Matsumoto R"/>
            <person name="Murakumo K"/>
            <person name="Nishida K"/>
            <person name="Terakita A"/>
            <person name="Kuratani S"/>
            <person name="Sato K"/>
            <person name="Hyodo S Kuraku.S."/>
        </authorList>
    </citation>
    <scope>NUCLEOTIDE SEQUENCE [LARGE SCALE GENOMIC DNA]</scope>
</reference>
<dbReference type="Pfam" id="PF08266">
    <property type="entry name" value="Cadherin_2"/>
    <property type="match status" value="1"/>
</dbReference>
<comment type="subcellular location">
    <subcellularLocation>
        <location evidence="2">Cell membrane</location>
        <topology evidence="2">Single-pass type I membrane protein</topology>
    </subcellularLocation>
</comment>
<evidence type="ECO:0000256" key="1">
    <source>
        <dbReference type="ARBA" id="ARBA00003436"/>
    </source>
</evidence>
<evidence type="ECO:0000256" key="13">
    <source>
        <dbReference type="SAM" id="Phobius"/>
    </source>
</evidence>
<keyword evidence="4 13" id="KW-0812">Transmembrane</keyword>
<dbReference type="FunFam" id="2.60.40.60:FF:000004">
    <property type="entry name" value="Protocadherin 1 gamma 2"/>
    <property type="match status" value="1"/>
</dbReference>
<dbReference type="STRING" id="137246.A0A401SHK1"/>
<feature type="domain" description="Cadherin" evidence="14">
    <location>
        <begin position="450"/>
        <end position="559"/>
    </location>
</feature>
<keyword evidence="10 13" id="KW-0472">Membrane</keyword>
<keyword evidence="5" id="KW-0732">Signal</keyword>
<dbReference type="FunFam" id="2.60.40.60:FF:000001">
    <property type="entry name" value="Protocadherin alpha 2"/>
    <property type="match status" value="1"/>
</dbReference>
<comment type="caution">
    <text evidence="15">The sequence shown here is derived from an EMBL/GenBank/DDBJ whole genome shotgun (WGS) entry which is preliminary data.</text>
</comment>
<feature type="domain" description="Cadherin" evidence="14">
    <location>
        <begin position="345"/>
        <end position="449"/>
    </location>
</feature>
<dbReference type="InterPro" id="IPR020894">
    <property type="entry name" value="Cadherin_CS"/>
</dbReference>
<dbReference type="OrthoDB" id="6252479at2759"/>
<feature type="domain" description="Cadherin" evidence="14">
    <location>
        <begin position="128"/>
        <end position="236"/>
    </location>
</feature>
<evidence type="ECO:0000256" key="12">
    <source>
        <dbReference type="PROSITE-ProRule" id="PRU00043"/>
    </source>
</evidence>
<evidence type="ECO:0000256" key="2">
    <source>
        <dbReference type="ARBA" id="ARBA00004251"/>
    </source>
</evidence>
<keyword evidence="8" id="KW-0130">Cell adhesion</keyword>
<dbReference type="PANTHER" id="PTHR24028:SF236">
    <property type="entry name" value="PROTOCADHERIN GAMMA-C3"/>
    <property type="match status" value="1"/>
</dbReference>
<dbReference type="FunFam" id="2.60.40.60:FF:000006">
    <property type="entry name" value="Protocadherin alpha 2"/>
    <property type="match status" value="1"/>
</dbReference>
<organism evidence="15 16">
    <name type="scientific">Chiloscyllium punctatum</name>
    <name type="common">Brownbanded bambooshark</name>
    <name type="synonym">Hemiscyllium punctatum</name>
    <dbReference type="NCBI Taxonomy" id="137246"/>
    <lineage>
        <taxon>Eukaryota</taxon>
        <taxon>Metazoa</taxon>
        <taxon>Chordata</taxon>
        <taxon>Craniata</taxon>
        <taxon>Vertebrata</taxon>
        <taxon>Chondrichthyes</taxon>
        <taxon>Elasmobranchii</taxon>
        <taxon>Galeomorphii</taxon>
        <taxon>Galeoidea</taxon>
        <taxon>Orectolobiformes</taxon>
        <taxon>Hemiscylliidae</taxon>
        <taxon>Chiloscyllium</taxon>
    </lineage>
</organism>
<dbReference type="PRINTS" id="PR00205">
    <property type="entry name" value="CADHERIN"/>
</dbReference>
<dbReference type="FunFam" id="2.60.40.60:FF:000129">
    <property type="entry name" value="protocadherin alpha-C2 isoform X1"/>
    <property type="match status" value="1"/>
</dbReference>
<evidence type="ECO:0000256" key="9">
    <source>
        <dbReference type="ARBA" id="ARBA00022989"/>
    </source>
</evidence>
<dbReference type="GO" id="GO:0005509">
    <property type="term" value="F:calcium ion binding"/>
    <property type="evidence" value="ECO:0007669"/>
    <property type="project" value="UniProtKB-UniRule"/>
</dbReference>
<accession>A0A401SHK1</accession>
<dbReference type="CDD" id="cd11304">
    <property type="entry name" value="Cadherin_repeat"/>
    <property type="match status" value="6"/>
</dbReference>
<keyword evidence="6" id="KW-0677">Repeat</keyword>
<dbReference type="OMA" id="CNTSAMI"/>
<evidence type="ECO:0000256" key="3">
    <source>
        <dbReference type="ARBA" id="ARBA00022475"/>
    </source>
</evidence>
<dbReference type="InterPro" id="IPR015919">
    <property type="entry name" value="Cadherin-like_sf"/>
</dbReference>
<sequence length="796" mass="88014">MATPLISQVSIIFSLCISDLVSEKLRYSIPEEMERGTFVGNVAEDLGLKVWELSSRKLLLISDYPKQFIEINVENGFLFVNERIDREQLCSKTAACSLFFQITLADALEVYPVEVEILDVNDNSPVFSKKEFNLQISELNALGARFLLESARDLDVGTNTINIYQISPNEHFGIKMQTRRGGSKNAELVLKRSLDREQQSIFTLVLTAIDGGIPQRSGTARININVIDANDNAPVFDHETYRASALENIANGSLVLRVHATDIDEGTNAEVTYSFTHHVNQNIRDLFKLDPVTGEIRVQGVIDFEETNVYEFDILAVNSAPPELSAHATVTIDVIDTNDNCPNLQVTVLSSAVQEDAASGVSIALISVTDRDSGEYGEVQCQIPDSIPFKIEKYLKGSYKLITNGFLDHEITPLYNISVSAWDGGFPPLSISKSIVVSVTDVNDNAPIFTQSSYNVYLMENNTPGASIFAVSANDADLNQNAEISYSILDDQKHEIPSSVYITINSKTGNIYALRSFDYEQQKHFHVAIQAQDAGSPPLSSTALVNVIILDQNDNAPIIVSPLTWNTSATVEILPKATYPGYLVTKVLASDEDSGQNARLSYQLLEATDPGLFTVGHLSGEIRTTRAFSDQDISTERLVLRVKDNGQPSLSTTVAIYFTVITNVTEKSFEQIDKPRRLEYFSDVNSYLIIILGSISFLFLMLIVCLLILKCRQDRNIAEDYSPTVCCYGQGNSDDGLNRPTGRHPLSYSGAVQTETYHYSVCLSPESSKSDFLFLKPCHPTLPFNEMGVHDNNATN</sequence>
<dbReference type="InterPro" id="IPR013164">
    <property type="entry name" value="Cadherin_N"/>
</dbReference>
<dbReference type="Pfam" id="PF16492">
    <property type="entry name" value="Cadherin_C_2"/>
    <property type="match status" value="1"/>
</dbReference>
<protein>
    <recommendedName>
        <fullName evidence="14">Cadherin domain-containing protein</fullName>
    </recommendedName>
</protein>
<dbReference type="PROSITE" id="PS50268">
    <property type="entry name" value="CADHERIN_2"/>
    <property type="match status" value="6"/>
</dbReference>
<dbReference type="EMBL" id="BEZZ01000269">
    <property type="protein sequence ID" value="GCC29854.1"/>
    <property type="molecule type" value="Genomic_DNA"/>
</dbReference>
<dbReference type="InterPro" id="IPR050174">
    <property type="entry name" value="Protocadherin/Cadherin-CA"/>
</dbReference>
<dbReference type="InterPro" id="IPR032455">
    <property type="entry name" value="Cadherin_C"/>
</dbReference>
<dbReference type="Proteomes" id="UP000287033">
    <property type="component" value="Unassembled WGS sequence"/>
</dbReference>
<keyword evidence="11" id="KW-0325">Glycoprotein</keyword>
<evidence type="ECO:0000256" key="4">
    <source>
        <dbReference type="ARBA" id="ARBA00022692"/>
    </source>
</evidence>
<dbReference type="Pfam" id="PF00028">
    <property type="entry name" value="Cadherin"/>
    <property type="match status" value="4"/>
</dbReference>
<dbReference type="SUPFAM" id="SSF49313">
    <property type="entry name" value="Cadherin-like"/>
    <property type="match status" value="6"/>
</dbReference>
<evidence type="ECO:0000313" key="16">
    <source>
        <dbReference type="Proteomes" id="UP000287033"/>
    </source>
</evidence>
<evidence type="ECO:0000256" key="10">
    <source>
        <dbReference type="ARBA" id="ARBA00023136"/>
    </source>
</evidence>
<evidence type="ECO:0000256" key="5">
    <source>
        <dbReference type="ARBA" id="ARBA00022729"/>
    </source>
</evidence>
<evidence type="ECO:0000313" key="15">
    <source>
        <dbReference type="EMBL" id="GCC29854.1"/>
    </source>
</evidence>
<dbReference type="GO" id="GO:0007156">
    <property type="term" value="P:homophilic cell adhesion via plasma membrane adhesion molecules"/>
    <property type="evidence" value="ECO:0007669"/>
    <property type="project" value="InterPro"/>
</dbReference>
<dbReference type="PROSITE" id="PS00232">
    <property type="entry name" value="CADHERIN_1"/>
    <property type="match status" value="3"/>
</dbReference>
<evidence type="ECO:0000259" key="14">
    <source>
        <dbReference type="PROSITE" id="PS50268"/>
    </source>
</evidence>
<feature type="domain" description="Cadherin" evidence="14">
    <location>
        <begin position="71"/>
        <end position="127"/>
    </location>
</feature>
<name>A0A401SHK1_CHIPU</name>